<reference evidence="2 3" key="1">
    <citation type="submission" date="2019-01" db="EMBL/GenBank/DDBJ databases">
        <title>Nocardioides guangzhouensis sp. nov., an actinobacterium isolated from soil.</title>
        <authorList>
            <person name="Fu Y."/>
            <person name="Cai Y."/>
            <person name="Lin Z."/>
            <person name="Chen P."/>
        </authorList>
    </citation>
    <scope>NUCLEOTIDE SEQUENCE [LARGE SCALE GENOMIC DNA]</scope>
    <source>
        <strain evidence="2 3">130</strain>
    </source>
</reference>
<keyword evidence="1" id="KW-0812">Transmembrane</keyword>
<dbReference type="EMBL" id="SDKM01000030">
    <property type="protein sequence ID" value="RYP83686.1"/>
    <property type="molecule type" value="Genomic_DNA"/>
</dbReference>
<gene>
    <name evidence="2" type="ORF">EKO23_18185</name>
</gene>
<keyword evidence="1" id="KW-0472">Membrane</keyword>
<dbReference type="RefSeq" id="WP_134719549.1">
    <property type="nucleotide sequence ID" value="NZ_SDKM01000030.1"/>
</dbReference>
<organism evidence="2 3">
    <name type="scientific">Nocardioides guangzhouensis</name>
    <dbReference type="NCBI Taxonomy" id="2497878"/>
    <lineage>
        <taxon>Bacteria</taxon>
        <taxon>Bacillati</taxon>
        <taxon>Actinomycetota</taxon>
        <taxon>Actinomycetes</taxon>
        <taxon>Propionibacteriales</taxon>
        <taxon>Nocardioidaceae</taxon>
        <taxon>Nocardioides</taxon>
    </lineage>
</organism>
<evidence type="ECO:0000256" key="1">
    <source>
        <dbReference type="SAM" id="Phobius"/>
    </source>
</evidence>
<dbReference type="Proteomes" id="UP000295198">
    <property type="component" value="Unassembled WGS sequence"/>
</dbReference>
<accession>A0A4Q4Z952</accession>
<keyword evidence="3" id="KW-1185">Reference proteome</keyword>
<sequence length="61" mass="6757">MPVPLPLHLGGLHPFEQLLVLAIAFGPFVVLCVVVWFRRRQDLADERAAAAVDPDPPLDKE</sequence>
<comment type="caution">
    <text evidence="2">The sequence shown here is derived from an EMBL/GenBank/DDBJ whole genome shotgun (WGS) entry which is preliminary data.</text>
</comment>
<dbReference type="AlphaFoldDB" id="A0A4Q4Z952"/>
<name>A0A4Q4Z952_9ACTN</name>
<protein>
    <submittedName>
        <fullName evidence="2">Uncharacterized protein</fullName>
    </submittedName>
</protein>
<feature type="transmembrane region" description="Helical" evidence="1">
    <location>
        <begin position="18"/>
        <end position="37"/>
    </location>
</feature>
<proteinExistence type="predicted"/>
<evidence type="ECO:0000313" key="3">
    <source>
        <dbReference type="Proteomes" id="UP000295198"/>
    </source>
</evidence>
<evidence type="ECO:0000313" key="2">
    <source>
        <dbReference type="EMBL" id="RYP83686.1"/>
    </source>
</evidence>
<keyword evidence="1" id="KW-1133">Transmembrane helix</keyword>